<evidence type="ECO:0000256" key="7">
    <source>
        <dbReference type="ARBA" id="ARBA00023136"/>
    </source>
</evidence>
<evidence type="ECO:0000256" key="3">
    <source>
        <dbReference type="ARBA" id="ARBA00022448"/>
    </source>
</evidence>
<feature type="compositionally biased region" description="Low complexity" evidence="8">
    <location>
        <begin position="8"/>
        <end position="17"/>
    </location>
</feature>
<dbReference type="eggNOG" id="KOG1305">
    <property type="taxonomic scope" value="Eukaryota"/>
</dbReference>
<dbReference type="AlphaFoldDB" id="K0S3F4"/>
<feature type="region of interest" description="Disordered" evidence="8">
    <location>
        <begin position="1"/>
        <end position="61"/>
    </location>
</feature>
<feature type="domain" description="Amino acid transporter transmembrane" evidence="10">
    <location>
        <begin position="64"/>
        <end position="218"/>
    </location>
</feature>
<evidence type="ECO:0000256" key="4">
    <source>
        <dbReference type="ARBA" id="ARBA00022692"/>
    </source>
</evidence>
<reference evidence="11 12" key="1">
    <citation type="journal article" date="2012" name="Genome Biol.">
        <title>Genome and low-iron response of an oceanic diatom adapted to chronic iron limitation.</title>
        <authorList>
            <person name="Lommer M."/>
            <person name="Specht M."/>
            <person name="Roy A.S."/>
            <person name="Kraemer L."/>
            <person name="Andreson R."/>
            <person name="Gutowska M.A."/>
            <person name="Wolf J."/>
            <person name="Bergner S.V."/>
            <person name="Schilhabel M.B."/>
            <person name="Klostermeier U.C."/>
            <person name="Beiko R.G."/>
            <person name="Rosenstiel P."/>
            <person name="Hippler M."/>
            <person name="Laroche J."/>
        </authorList>
    </citation>
    <scope>NUCLEOTIDE SEQUENCE [LARGE SCALE GENOMIC DNA]</scope>
    <source>
        <strain evidence="11 12">CCMP1005</strain>
    </source>
</reference>
<feature type="transmembrane region" description="Helical" evidence="9">
    <location>
        <begin position="67"/>
        <end position="89"/>
    </location>
</feature>
<dbReference type="EMBL" id="AGNL01023010">
    <property type="protein sequence ID" value="EJK59384.1"/>
    <property type="molecule type" value="Genomic_DNA"/>
</dbReference>
<dbReference type="PANTHER" id="PTHR22950">
    <property type="entry name" value="AMINO ACID TRANSPORTER"/>
    <property type="match status" value="1"/>
</dbReference>
<dbReference type="Pfam" id="PF01490">
    <property type="entry name" value="Aa_trans"/>
    <property type="match status" value="1"/>
</dbReference>
<evidence type="ECO:0000313" key="11">
    <source>
        <dbReference type="EMBL" id="EJK59384.1"/>
    </source>
</evidence>
<evidence type="ECO:0000256" key="5">
    <source>
        <dbReference type="ARBA" id="ARBA00022970"/>
    </source>
</evidence>
<feature type="transmembrane region" description="Helical" evidence="9">
    <location>
        <begin position="436"/>
        <end position="454"/>
    </location>
</feature>
<feature type="transmembrane region" description="Helical" evidence="9">
    <location>
        <begin position="143"/>
        <end position="162"/>
    </location>
</feature>
<comment type="similarity">
    <text evidence="2">Belongs to the amino acid/polyamine transporter 2 family.</text>
</comment>
<feature type="transmembrane region" description="Helical" evidence="9">
    <location>
        <begin position="182"/>
        <end position="200"/>
    </location>
</feature>
<evidence type="ECO:0000256" key="1">
    <source>
        <dbReference type="ARBA" id="ARBA00004141"/>
    </source>
</evidence>
<dbReference type="GO" id="GO:0015179">
    <property type="term" value="F:L-amino acid transmembrane transporter activity"/>
    <property type="evidence" value="ECO:0007669"/>
    <property type="project" value="TreeGrafter"/>
</dbReference>
<dbReference type="Proteomes" id="UP000266841">
    <property type="component" value="Unassembled WGS sequence"/>
</dbReference>
<comment type="subcellular location">
    <subcellularLocation>
        <location evidence="1">Membrane</location>
        <topology evidence="1">Multi-pass membrane protein</topology>
    </subcellularLocation>
</comment>
<evidence type="ECO:0000256" key="2">
    <source>
        <dbReference type="ARBA" id="ARBA00008066"/>
    </source>
</evidence>
<dbReference type="OMA" id="SFPIVTC"/>
<protein>
    <recommendedName>
        <fullName evidence="10">Amino acid transporter transmembrane domain-containing protein</fullName>
    </recommendedName>
</protein>
<dbReference type="InterPro" id="IPR013057">
    <property type="entry name" value="AA_transpt_TM"/>
</dbReference>
<evidence type="ECO:0000256" key="9">
    <source>
        <dbReference type="SAM" id="Phobius"/>
    </source>
</evidence>
<keyword evidence="6 9" id="KW-1133">Transmembrane helix</keyword>
<evidence type="ECO:0000313" key="12">
    <source>
        <dbReference type="Proteomes" id="UP000266841"/>
    </source>
</evidence>
<feature type="transmembrane region" description="Helical" evidence="9">
    <location>
        <begin position="252"/>
        <end position="276"/>
    </location>
</feature>
<evidence type="ECO:0000259" key="10">
    <source>
        <dbReference type="Pfam" id="PF01490"/>
    </source>
</evidence>
<keyword evidence="4 9" id="KW-0812">Transmembrane</keyword>
<name>K0S3F4_THAOC</name>
<feature type="transmembrane region" description="Helical" evidence="9">
    <location>
        <begin position="407"/>
        <end position="430"/>
    </location>
</feature>
<proteinExistence type="inferred from homology"/>
<feature type="transmembrane region" description="Helical" evidence="9">
    <location>
        <begin position="207"/>
        <end position="226"/>
    </location>
</feature>
<accession>K0S3F4</accession>
<feature type="transmembrane region" description="Helical" evidence="9">
    <location>
        <begin position="95"/>
        <end position="118"/>
    </location>
</feature>
<feature type="transmembrane region" description="Helical" evidence="9">
    <location>
        <begin position="466"/>
        <end position="489"/>
    </location>
</feature>
<evidence type="ECO:0000256" key="6">
    <source>
        <dbReference type="ARBA" id="ARBA00022989"/>
    </source>
</evidence>
<sequence>MSRRLPAVGGPTVPVPVERTERFDVDVDDDDDDAPLAMVSGKDETKNPHPEDHLAPPFDSDERPSSLLVGTFNLIATVVGGGVLSLPIVFQKCGIVFATAAMALSACTTYLSLVMLCYSSRRAGGSSYGEVMRSAFGERAEELVAWLLFVFLLFVIVGYMVLIRDIWTPLALLVLPSANEDYVLLGIVVLLLPLLFQRSLHALRYNCFLGFASITVLCWGLCRHGFANLLDDDGRGELEEIDFFKVPTMKDALFSFPIVTCAFLPLIEVDLFLPIVTNFFFNQRIGCGVTIMLASPLMILPCRDSLLEVVDVWFHHSHHSNSNSSPNEEQYCWRVLHRLNNKYEKVEDAFLTTEDEVNEIQPEEMDGETRPRTRSRGNSINSIIVRDEPIQHDYIFRNAVMHYASTLLICSGCYFAAVAVSGVAVVWSFIGSSMAFFIAFILPCSSFILIERAVPKEDRKSQWLQLAWVILIFSILGALICTSNSLGLFGH</sequence>
<dbReference type="OrthoDB" id="438545at2759"/>
<comment type="caution">
    <text evidence="11">The sequence shown here is derived from an EMBL/GenBank/DDBJ whole genome shotgun (WGS) entry which is preliminary data.</text>
</comment>
<dbReference type="GO" id="GO:0016020">
    <property type="term" value="C:membrane"/>
    <property type="evidence" value="ECO:0007669"/>
    <property type="project" value="UniProtKB-SubCell"/>
</dbReference>
<keyword evidence="3" id="KW-0813">Transport</keyword>
<feature type="compositionally biased region" description="Basic and acidic residues" evidence="8">
    <location>
        <begin position="41"/>
        <end position="61"/>
    </location>
</feature>
<keyword evidence="12" id="KW-1185">Reference proteome</keyword>
<evidence type="ECO:0000256" key="8">
    <source>
        <dbReference type="SAM" id="MobiDB-lite"/>
    </source>
</evidence>
<keyword evidence="5" id="KW-0029">Amino-acid transport</keyword>
<dbReference type="PANTHER" id="PTHR22950:SF458">
    <property type="entry name" value="SODIUM-COUPLED NEUTRAL AMINO ACID TRANSPORTER 11-RELATED"/>
    <property type="match status" value="1"/>
</dbReference>
<keyword evidence="7 9" id="KW-0472">Membrane</keyword>
<organism evidence="11 12">
    <name type="scientific">Thalassiosira oceanica</name>
    <name type="common">Marine diatom</name>
    <dbReference type="NCBI Taxonomy" id="159749"/>
    <lineage>
        <taxon>Eukaryota</taxon>
        <taxon>Sar</taxon>
        <taxon>Stramenopiles</taxon>
        <taxon>Ochrophyta</taxon>
        <taxon>Bacillariophyta</taxon>
        <taxon>Coscinodiscophyceae</taxon>
        <taxon>Thalassiosirophycidae</taxon>
        <taxon>Thalassiosirales</taxon>
        <taxon>Thalassiosiraceae</taxon>
        <taxon>Thalassiosira</taxon>
    </lineage>
</organism>
<gene>
    <name evidence="11" type="ORF">THAOC_20408</name>
</gene>